<dbReference type="AlphaFoldDB" id="A0A8G0LKS2"/>
<accession>A0A8G0LKS2</accession>
<feature type="compositionally biased region" description="Polar residues" evidence="1">
    <location>
        <begin position="1"/>
        <end position="16"/>
    </location>
</feature>
<name>A0A8G0LKS2_9HYPO</name>
<evidence type="ECO:0000256" key="1">
    <source>
        <dbReference type="SAM" id="MobiDB-lite"/>
    </source>
</evidence>
<protein>
    <submittedName>
        <fullName evidence="2">Uncharacterized protein</fullName>
    </submittedName>
</protein>
<keyword evidence="3" id="KW-1185">Reference proteome</keyword>
<sequence length="99" mass="10725">MSAASRSVFFSPSLDQSLGGIGRWSFFGSGAAHGERSQMHHAPRQSAHLLGHGGKALADWPHLSKHRRHWSPGSKWASPAFGRRQSALAGEMRIKVGGR</sequence>
<dbReference type="Proteomes" id="UP000826661">
    <property type="component" value="Chromosome IV"/>
</dbReference>
<evidence type="ECO:0000313" key="2">
    <source>
        <dbReference type="EMBL" id="QYT01511.1"/>
    </source>
</evidence>
<gene>
    <name evidence="2" type="ORF">H0G86_008548</name>
</gene>
<organism evidence="2 3">
    <name type="scientific">Trichoderma simmonsii</name>
    <dbReference type="NCBI Taxonomy" id="1491479"/>
    <lineage>
        <taxon>Eukaryota</taxon>
        <taxon>Fungi</taxon>
        <taxon>Dikarya</taxon>
        <taxon>Ascomycota</taxon>
        <taxon>Pezizomycotina</taxon>
        <taxon>Sordariomycetes</taxon>
        <taxon>Hypocreomycetidae</taxon>
        <taxon>Hypocreales</taxon>
        <taxon>Hypocreaceae</taxon>
        <taxon>Trichoderma</taxon>
    </lineage>
</organism>
<reference evidence="2 3" key="1">
    <citation type="journal article" date="2021" name="BMC Genomics">
        <title>Telomere-to-telomere genome assembly of asparaginase-producing Trichoderma simmonsii.</title>
        <authorList>
            <person name="Chung D."/>
            <person name="Kwon Y.M."/>
            <person name="Yang Y."/>
        </authorList>
    </citation>
    <scope>NUCLEOTIDE SEQUENCE [LARGE SCALE GENOMIC DNA]</scope>
    <source>
        <strain evidence="2 3">GH-Sj1</strain>
    </source>
</reference>
<feature type="region of interest" description="Disordered" evidence="1">
    <location>
        <begin position="1"/>
        <end position="20"/>
    </location>
</feature>
<feature type="region of interest" description="Disordered" evidence="1">
    <location>
        <begin position="31"/>
        <end position="51"/>
    </location>
</feature>
<dbReference type="EMBL" id="CP075867">
    <property type="protein sequence ID" value="QYT01511.1"/>
    <property type="molecule type" value="Genomic_DNA"/>
</dbReference>
<evidence type="ECO:0000313" key="3">
    <source>
        <dbReference type="Proteomes" id="UP000826661"/>
    </source>
</evidence>
<proteinExistence type="predicted"/>